<accession>A0A0C1RDW5</accession>
<organism evidence="1">
    <name type="scientific">Tolypothrix bouteillei VB521301</name>
    <dbReference type="NCBI Taxonomy" id="1479485"/>
    <lineage>
        <taxon>Bacteria</taxon>
        <taxon>Bacillati</taxon>
        <taxon>Cyanobacteriota</taxon>
        <taxon>Cyanophyceae</taxon>
        <taxon>Nostocales</taxon>
        <taxon>Tolypothrichaceae</taxon>
        <taxon>Tolypothrix</taxon>
    </lineage>
</organism>
<dbReference type="EMBL" id="JHEG02000048">
    <property type="protein sequence ID" value="KIE10420.1"/>
    <property type="molecule type" value="Genomic_DNA"/>
</dbReference>
<sequence length="261" mass="29681">MSTIRTGNNDLVFVDYSDILDKILQVLRNQQSNNLFEVSTDGLRLRIDVDAVASQVARLQISNPLGAAANNAKAATVNFSPGCKELLPGKIQAIADCVKQILGDAIASEVGEGRVSSVKEFVESLVTDLQSFKGDIPSLNFTYPFSSYKGLQKQRLTFPDKNHKEKAVLRFHKITIAVQKTREFNEQLKKGLEQYRKVQFASIDEEEREELGYLLDDLYKDKDNPQLDFYRLKRIIDTETLGKLKKKAQINYLEKYYLPCY</sequence>
<gene>
    <name evidence="1" type="ORF">DA73_0217830</name>
</gene>
<dbReference type="AlphaFoldDB" id="A0A0C1RDW5"/>
<reference evidence="1" key="1">
    <citation type="journal article" date="2015" name="Genome Announc.">
        <title>Draft Genome Sequence of Tolypothrix boutellei Strain VB521301.</title>
        <authorList>
            <person name="Chandrababunaidu M.M."/>
            <person name="Singh D."/>
            <person name="Sen D."/>
            <person name="Bhan S."/>
            <person name="Das S."/>
            <person name="Gupta A."/>
            <person name="Adhikary S.P."/>
            <person name="Tripathy S."/>
        </authorList>
    </citation>
    <scope>NUCLEOTIDE SEQUENCE</scope>
    <source>
        <strain evidence="1">VB521301</strain>
    </source>
</reference>
<dbReference type="STRING" id="1479485.DA73_0217830"/>
<name>A0A0C1RDW5_9CYAN</name>
<protein>
    <submittedName>
        <fullName evidence="1">Uncharacterized protein</fullName>
    </submittedName>
</protein>
<comment type="caution">
    <text evidence="1">The sequence shown here is derived from an EMBL/GenBank/DDBJ whole genome shotgun (WGS) entry which is preliminary data.</text>
</comment>
<dbReference type="RefSeq" id="WP_038072650.1">
    <property type="nucleotide sequence ID" value="NZ_JHEG04000001.1"/>
</dbReference>
<proteinExistence type="predicted"/>
<evidence type="ECO:0000313" key="1">
    <source>
        <dbReference type="EMBL" id="KIE10420.1"/>
    </source>
</evidence>